<dbReference type="PROSITE" id="PS50113">
    <property type="entry name" value="PAC"/>
    <property type="match status" value="1"/>
</dbReference>
<dbReference type="Gene3D" id="3.30.70.270">
    <property type="match status" value="1"/>
</dbReference>
<dbReference type="InterPro" id="IPR000160">
    <property type="entry name" value="GGDEF_dom"/>
</dbReference>
<dbReference type="EMBL" id="SRMF01000001">
    <property type="protein sequence ID" value="TGG96027.1"/>
    <property type="molecule type" value="Genomic_DNA"/>
</dbReference>
<dbReference type="Proteomes" id="UP000297475">
    <property type="component" value="Unassembled WGS sequence"/>
</dbReference>
<dbReference type="CDD" id="cd01949">
    <property type="entry name" value="GGDEF"/>
    <property type="match status" value="1"/>
</dbReference>
<dbReference type="PROSITE" id="PS50887">
    <property type="entry name" value="GGDEF"/>
    <property type="match status" value="1"/>
</dbReference>
<organism evidence="5 6">
    <name type="scientific">Natronospirillum operosum</name>
    <dbReference type="NCBI Taxonomy" id="2759953"/>
    <lineage>
        <taxon>Bacteria</taxon>
        <taxon>Pseudomonadati</taxon>
        <taxon>Pseudomonadota</taxon>
        <taxon>Gammaproteobacteria</taxon>
        <taxon>Oceanospirillales</taxon>
        <taxon>Natronospirillaceae</taxon>
        <taxon>Natronospirillum</taxon>
    </lineage>
</organism>
<feature type="domain" description="PAS" evidence="2">
    <location>
        <begin position="34"/>
        <end position="104"/>
    </location>
</feature>
<dbReference type="SUPFAM" id="SSF55785">
    <property type="entry name" value="PYP-like sensor domain (PAS domain)"/>
    <property type="match status" value="1"/>
</dbReference>
<evidence type="ECO:0000259" key="3">
    <source>
        <dbReference type="PROSITE" id="PS50113"/>
    </source>
</evidence>
<dbReference type="Gene3D" id="3.30.450.20">
    <property type="entry name" value="PAS domain"/>
    <property type="match status" value="1"/>
</dbReference>
<dbReference type="RefSeq" id="WP_135482170.1">
    <property type="nucleotide sequence ID" value="NZ_SRMF01000001.1"/>
</dbReference>
<dbReference type="GO" id="GO:0006355">
    <property type="term" value="P:regulation of DNA-templated transcription"/>
    <property type="evidence" value="ECO:0007669"/>
    <property type="project" value="InterPro"/>
</dbReference>
<evidence type="ECO:0000259" key="4">
    <source>
        <dbReference type="PROSITE" id="PS50887"/>
    </source>
</evidence>
<dbReference type="SMART" id="SM00267">
    <property type="entry name" value="GGDEF"/>
    <property type="match status" value="1"/>
</dbReference>
<gene>
    <name evidence="5" type="ORF">E4656_06435</name>
</gene>
<dbReference type="SMART" id="SM00091">
    <property type="entry name" value="PAS"/>
    <property type="match status" value="1"/>
</dbReference>
<dbReference type="NCBIfam" id="TIGR00254">
    <property type="entry name" value="GGDEF"/>
    <property type="match status" value="1"/>
</dbReference>
<dbReference type="PROSITE" id="PS50112">
    <property type="entry name" value="PAS"/>
    <property type="match status" value="1"/>
</dbReference>
<dbReference type="InterPro" id="IPR029787">
    <property type="entry name" value="Nucleotide_cyclase"/>
</dbReference>
<dbReference type="PANTHER" id="PTHR44757">
    <property type="entry name" value="DIGUANYLATE CYCLASE DGCP"/>
    <property type="match status" value="1"/>
</dbReference>
<feature type="domain" description="GGDEF" evidence="4">
    <location>
        <begin position="193"/>
        <end position="334"/>
    </location>
</feature>
<feature type="region of interest" description="Disordered" evidence="1">
    <location>
        <begin position="316"/>
        <end position="336"/>
    </location>
</feature>
<evidence type="ECO:0000313" key="5">
    <source>
        <dbReference type="EMBL" id="TGG96027.1"/>
    </source>
</evidence>
<dbReference type="InterPro" id="IPR052155">
    <property type="entry name" value="Biofilm_reg_signaling"/>
</dbReference>
<accession>A0A4Z0WJP5</accession>
<protein>
    <submittedName>
        <fullName evidence="5">Diguanylate cyclase</fullName>
    </submittedName>
</protein>
<keyword evidence="6" id="KW-1185">Reference proteome</keyword>
<dbReference type="PANTHER" id="PTHR44757:SF2">
    <property type="entry name" value="BIOFILM ARCHITECTURE MAINTENANCE PROTEIN MBAA"/>
    <property type="match status" value="1"/>
</dbReference>
<evidence type="ECO:0000313" key="6">
    <source>
        <dbReference type="Proteomes" id="UP000297475"/>
    </source>
</evidence>
<dbReference type="AlphaFoldDB" id="A0A4Z0WJP5"/>
<dbReference type="InterPro" id="IPR001610">
    <property type="entry name" value="PAC"/>
</dbReference>
<proteinExistence type="predicted"/>
<dbReference type="InterPro" id="IPR035965">
    <property type="entry name" value="PAS-like_dom_sf"/>
</dbReference>
<comment type="caution">
    <text evidence="5">The sequence shown here is derived from an EMBL/GenBank/DDBJ whole genome shotgun (WGS) entry which is preliminary data.</text>
</comment>
<dbReference type="SMART" id="SM00086">
    <property type="entry name" value="PAC"/>
    <property type="match status" value="1"/>
</dbReference>
<dbReference type="SUPFAM" id="SSF55073">
    <property type="entry name" value="Nucleotide cyclase"/>
    <property type="match status" value="1"/>
</dbReference>
<dbReference type="InterPro" id="IPR043128">
    <property type="entry name" value="Rev_trsase/Diguanyl_cyclase"/>
</dbReference>
<dbReference type="InterPro" id="IPR000014">
    <property type="entry name" value="PAS"/>
</dbReference>
<evidence type="ECO:0000259" key="2">
    <source>
        <dbReference type="PROSITE" id="PS50112"/>
    </source>
</evidence>
<dbReference type="OrthoDB" id="9805474at2"/>
<dbReference type="InterPro" id="IPR013767">
    <property type="entry name" value="PAS_fold"/>
</dbReference>
<sequence>MSTQMLITALAALFLTTLVVAVWLWLRLRNQRRTLNQFRHLADSAHDFIWIIDVAGRFRYVNPSVEAMLGYRPEEIIGQPLDTVASRGSASASYEEIRHVLQTRELRFPRTELKYIRKDGSSLWVEVMVNLQRDERGRILGFYGIARDIDEQHKMRSQMYHLAHHDNLTDLPNRILFFDRMESALSRGRRHGMKVALLYLDLDDFKRVNDHAGHQEGDQVLQLIARRLQESLREEDSIARIGGDEFAAIIEHMQAETDLDSIIGKLEAAVTRPVVTDRHTHHVGVSIGRVIIDPDAERQHKPLSVDQWLAAADHDMYRRKRERAPRPEASAGSQDH</sequence>
<dbReference type="Pfam" id="PF00989">
    <property type="entry name" value="PAS"/>
    <property type="match status" value="1"/>
</dbReference>
<reference evidence="5 6" key="1">
    <citation type="submission" date="2019-04" db="EMBL/GenBank/DDBJ databases">
        <title>Natronospirillum operosus gen. nov., sp. nov., a haloalkaliphilic satellite isolated from decaying biomass of laboratory culture of cyanobacterium Geitlerinema sp. and proposal of Natronospirillaceae fam. nov. and Saccharospirillaceae fam. nov.</title>
        <authorList>
            <person name="Kevbrin V."/>
            <person name="Boltyanskaya Y."/>
            <person name="Koziaeva V."/>
            <person name="Grouzdev D.S."/>
            <person name="Park M."/>
            <person name="Cho J."/>
        </authorList>
    </citation>
    <scope>NUCLEOTIDE SEQUENCE [LARGE SCALE GENOMIC DNA]</scope>
    <source>
        <strain evidence="5 6">G-116</strain>
    </source>
</reference>
<feature type="domain" description="PAC" evidence="3">
    <location>
        <begin position="109"/>
        <end position="161"/>
    </location>
</feature>
<dbReference type="InterPro" id="IPR000700">
    <property type="entry name" value="PAS-assoc_C"/>
</dbReference>
<dbReference type="NCBIfam" id="TIGR00229">
    <property type="entry name" value="sensory_box"/>
    <property type="match status" value="1"/>
</dbReference>
<name>A0A4Z0WJP5_9GAMM</name>
<dbReference type="Pfam" id="PF00990">
    <property type="entry name" value="GGDEF"/>
    <property type="match status" value="1"/>
</dbReference>
<dbReference type="CDD" id="cd00130">
    <property type="entry name" value="PAS"/>
    <property type="match status" value="1"/>
</dbReference>
<evidence type="ECO:0000256" key="1">
    <source>
        <dbReference type="SAM" id="MobiDB-lite"/>
    </source>
</evidence>